<dbReference type="GO" id="GO:0016887">
    <property type="term" value="F:ATP hydrolysis activity"/>
    <property type="evidence" value="ECO:0007669"/>
    <property type="project" value="InterPro"/>
</dbReference>
<dbReference type="PROSITE" id="PS50929">
    <property type="entry name" value="ABC_TM1F"/>
    <property type="match status" value="2"/>
</dbReference>
<comment type="catalytic activity">
    <reaction evidence="15">
        <text>leukotriene C4(in) + ATP + H2O = leukotriene C4(out) + ADP + phosphate + H(+)</text>
        <dbReference type="Rhea" id="RHEA:38963"/>
        <dbReference type="ChEBI" id="CHEBI:15377"/>
        <dbReference type="ChEBI" id="CHEBI:15378"/>
        <dbReference type="ChEBI" id="CHEBI:30616"/>
        <dbReference type="ChEBI" id="CHEBI:43474"/>
        <dbReference type="ChEBI" id="CHEBI:57973"/>
        <dbReference type="ChEBI" id="CHEBI:456216"/>
    </reaction>
    <physiologicalReaction direction="left-to-right" evidence="15">
        <dbReference type="Rhea" id="RHEA:38964"/>
    </physiologicalReaction>
</comment>
<feature type="domain" description="ABC transmembrane type-1" evidence="19">
    <location>
        <begin position="326"/>
        <end position="608"/>
    </location>
</feature>
<keyword evidence="4" id="KW-0813">Transport</keyword>
<feature type="transmembrane region" description="Helical" evidence="17">
    <location>
        <begin position="980"/>
        <end position="1006"/>
    </location>
</feature>
<dbReference type="SMART" id="SM00382">
    <property type="entry name" value="AAA"/>
    <property type="match status" value="2"/>
</dbReference>
<dbReference type="FunFam" id="3.40.50.300:FF:000074">
    <property type="entry name" value="Multidrug resistance-associated protein 5 isoform 1"/>
    <property type="match status" value="1"/>
</dbReference>
<feature type="transmembrane region" description="Helical" evidence="17">
    <location>
        <begin position="365"/>
        <end position="385"/>
    </location>
</feature>
<dbReference type="Gene3D" id="3.40.50.300">
    <property type="entry name" value="P-loop containing nucleotide triphosphate hydrolases"/>
    <property type="match status" value="2"/>
</dbReference>
<evidence type="ECO:0000256" key="1">
    <source>
        <dbReference type="ARBA" id="ARBA00004128"/>
    </source>
</evidence>
<evidence type="ECO:0000256" key="5">
    <source>
        <dbReference type="ARBA" id="ARBA00022475"/>
    </source>
</evidence>
<evidence type="ECO:0000256" key="2">
    <source>
        <dbReference type="ARBA" id="ARBA00004651"/>
    </source>
</evidence>
<dbReference type="CDD" id="cd18595">
    <property type="entry name" value="ABC_6TM_MRP1_2_3_6_D1_like"/>
    <property type="match status" value="1"/>
</dbReference>
<feature type="transmembrane region" description="Helical" evidence="17">
    <location>
        <begin position="333"/>
        <end position="353"/>
    </location>
</feature>
<evidence type="ECO:0000256" key="16">
    <source>
        <dbReference type="SAM" id="MobiDB-lite"/>
    </source>
</evidence>
<dbReference type="GO" id="GO:0005774">
    <property type="term" value="C:vacuolar membrane"/>
    <property type="evidence" value="ECO:0007669"/>
    <property type="project" value="UniProtKB-SubCell"/>
</dbReference>
<feature type="transmembrane region" description="Helical" evidence="17">
    <location>
        <begin position="67"/>
        <end position="92"/>
    </location>
</feature>
<evidence type="ECO:0000256" key="3">
    <source>
        <dbReference type="ARBA" id="ARBA00009726"/>
    </source>
</evidence>
<evidence type="ECO:0000256" key="13">
    <source>
        <dbReference type="ARBA" id="ARBA00023136"/>
    </source>
</evidence>
<dbReference type="PANTHER" id="PTHR24223:SF443">
    <property type="entry name" value="MULTIDRUG-RESISTANCE LIKE PROTEIN 1, ISOFORM I"/>
    <property type="match status" value="1"/>
</dbReference>
<dbReference type="CDD" id="cd03250">
    <property type="entry name" value="ABCC_MRP_domain1"/>
    <property type="match status" value="1"/>
</dbReference>
<evidence type="ECO:0000256" key="14">
    <source>
        <dbReference type="ARBA" id="ARBA00024220"/>
    </source>
</evidence>
<keyword evidence="6" id="KW-0926">Vacuole</keyword>
<dbReference type="FunFam" id="1.20.1560.10:FF:000020">
    <property type="entry name" value="ABC metal ion transporter"/>
    <property type="match status" value="1"/>
</dbReference>
<dbReference type="NCBIfam" id="TIGR00957">
    <property type="entry name" value="MRP_assoc_pro"/>
    <property type="match status" value="1"/>
</dbReference>
<dbReference type="EC" id="7.6.2.3" evidence="14"/>
<evidence type="ECO:0000259" key="18">
    <source>
        <dbReference type="PROSITE" id="PS50893"/>
    </source>
</evidence>
<evidence type="ECO:0000256" key="7">
    <source>
        <dbReference type="ARBA" id="ARBA00022692"/>
    </source>
</evidence>
<dbReference type="Pfam" id="PF24357">
    <property type="entry name" value="TMD0_ABC"/>
    <property type="match status" value="1"/>
</dbReference>
<feature type="transmembrane region" description="Helical" evidence="17">
    <location>
        <begin position="1163"/>
        <end position="1184"/>
    </location>
</feature>
<evidence type="ECO:0000256" key="17">
    <source>
        <dbReference type="SAM" id="Phobius"/>
    </source>
</evidence>
<comment type="similarity">
    <text evidence="3">Belongs to the ABC transporter superfamily. ABCC family. Conjugate transporter (TC 3.A.1.208) subfamily.</text>
</comment>
<keyword evidence="12 17" id="KW-1133">Transmembrane helix</keyword>
<feature type="domain" description="ABC transmembrane type-1" evidence="19">
    <location>
        <begin position="944"/>
        <end position="1220"/>
    </location>
</feature>
<dbReference type="GO" id="GO:0000323">
    <property type="term" value="C:lytic vacuole"/>
    <property type="evidence" value="ECO:0007669"/>
    <property type="project" value="UniProtKB-ARBA"/>
</dbReference>
<keyword evidence="5" id="KW-1003">Cell membrane</keyword>
<evidence type="ECO:0000256" key="4">
    <source>
        <dbReference type="ARBA" id="ARBA00022448"/>
    </source>
</evidence>
<dbReference type="InterPro" id="IPR011527">
    <property type="entry name" value="ABC1_TM_dom"/>
</dbReference>
<dbReference type="GO" id="GO:0005524">
    <property type="term" value="F:ATP binding"/>
    <property type="evidence" value="ECO:0007669"/>
    <property type="project" value="UniProtKB-KW"/>
</dbReference>
<dbReference type="FunFam" id="3.40.50.300:FF:000997">
    <property type="entry name" value="Multidrug resistance-associated protein 1"/>
    <property type="match status" value="1"/>
</dbReference>
<dbReference type="InterPro" id="IPR056227">
    <property type="entry name" value="TMD0_ABC"/>
</dbReference>
<feature type="region of interest" description="Disordered" evidence="16">
    <location>
        <begin position="882"/>
        <end position="903"/>
    </location>
</feature>
<protein>
    <recommendedName>
        <fullName evidence="14">ABC-type glutathione-S-conjugate transporter</fullName>
        <ecNumber evidence="14">7.6.2.3</ecNumber>
    </recommendedName>
</protein>
<keyword evidence="7 17" id="KW-0812">Transmembrane</keyword>
<feature type="transmembrane region" description="Helical" evidence="17">
    <location>
        <begin position="98"/>
        <end position="117"/>
    </location>
</feature>
<keyword evidence="8" id="KW-0677">Repeat</keyword>
<keyword evidence="10 20" id="KW-0067">ATP-binding</keyword>
<feature type="transmembrane region" description="Helical" evidence="17">
    <location>
        <begin position="440"/>
        <end position="459"/>
    </location>
</feature>
<evidence type="ECO:0000259" key="19">
    <source>
        <dbReference type="PROSITE" id="PS50929"/>
    </source>
</evidence>
<keyword evidence="11" id="KW-1278">Translocase</keyword>
<comment type="subcellular location">
    <subcellularLocation>
        <location evidence="2">Cell membrane</location>
        <topology evidence="2">Multi-pass membrane protein</topology>
    </subcellularLocation>
    <subcellularLocation>
        <location evidence="1">Vacuole membrane</location>
        <topology evidence="1">Multi-pass membrane protein</topology>
    </subcellularLocation>
</comment>
<feature type="domain" description="ABC transporter" evidence="18">
    <location>
        <begin position="1257"/>
        <end position="1491"/>
    </location>
</feature>
<dbReference type="SUPFAM" id="SSF52540">
    <property type="entry name" value="P-loop containing nucleoside triphosphate hydrolases"/>
    <property type="match status" value="2"/>
</dbReference>
<keyword evidence="9" id="KW-0547">Nucleotide-binding</keyword>
<feature type="transmembrane region" description="Helical" evidence="17">
    <location>
        <begin position="129"/>
        <end position="145"/>
    </location>
</feature>
<sequence>MFDKAIESLCGSPLWDNETVYSKYPDFTECFQRTYLIWGPCIVLWLVAPFWFYMLTRQKAESLRISWLFITKNITMCLLLILEAYHLVFNIMNYTQPIYSITPTISIMSYILCLVLIHFERIKGIRSSTLQFSFWGLLALANLITVRSKILKYYIEATNLNLNEIAIFILFYLLVWSNLILTLFSHKNKNSAAFDQGLEQKILPENYVSMLSRLSFWWINDLILTGYKRDLTKDDLWKIDDTEASEHLTRKLDIAWNKASHKYIRELNNKADETFRSGNRSYGNGTTDEEQKLTGASPEVKIKTGSKIKKPSFGWCLCRVYAGKFLAGSLIKLIQDILLFVGPVILNKLLNFIKDKDQNMTVGLFYTALLFLSALIQSFVLQHYFHRMFIVGSRIKTSTTNLIYKKSLRLLTSARKSTTVGEMTNLIAVNAQMLGDLTTYLNIIWSAPFQIIVAMVMLWQYLGVAALIGVSTILIFIPLNIVIGNKTKKIQLTKLKQQDSRIKMINEVLSGIKILKFYGWEISFKDMIGSIRSKELKYLKQMGLLSISTSFLFICAPLVITIVSFGSFIMLNDSEKFTANVVFVSLSLFNILRFPLTVLPGIISALISAKVSLTRISSFLLKEEINDGDISNIDIPGIAIKTENADLGWDHTPFFKDLNLEIKKGKLIAIVGSVGSGKSSLLSGFLGEMNKLNDGKININGQTAYVPQQAWIQNETVKNNILFGSPYDEKLYNQILKSCSLMSDLRIMPAGDATEIGEKGINLSGGQKQRISLARSLYSNADIYMLDDPLSAVDSHVGKHIFEQVIGPKGLLKDKTRIFVTNSLGFLPQMDEIIVLENGMIVEHGQFDELNSRNGAFYTFIQSHLNDKLTKEDKIEDEKSLEVNSDSVVPKSPESKLPSQSVKSLTKEKKDGEKLTIKEKIETGTVKLSVLKEYFRVCRIPRLIGFVIFFCLGNGASVGSNVFLSYWSNNAENTNKYSQFTIFASIGVAQSLMTIGADLVYLYMTYGAAKSLHEMMLFSILRSTMEFFESTPSGRIINRFSKDIDAAERAIPESFKSLSRCLFHVLFTVLVISSSTPLFLISLIPIIIIYIFVQRYFVASMRQLKRMESASKSPIFSHFSETLTGVTTIRAYNSQNRFIKIMQNHVDENLLYYFPNNISNRWLALRLELIGNLITVFASFFAVLARNSISAGLVGLSITYSLNVSQTLNWLVRMSAEFETNITSVERIKEYCETPHEAEYHIEETKPESAWPQKGEVKFENYSVKYREVLGNVLKDINFVIDPAEKIGIVGRTGAGKSSLTLSLFRILEKSTGIILIDDVNIKKIGLHDLRHKLTIIPQDPVIFSGTIRMNLDPFKEKNDDDLWRALDLAGLKDFVYGLENKLEYECSEGGENLSVGQRQLICLARALLRKTKILILDEATASIDHQTDKQIQMTIRKEFTDCTVLTIAHRLNTIMDSSRIMVLDQGKIIEFDTPQSLLKNKNGSFYLMAKDAGLV</sequence>
<feature type="transmembrane region" description="Helical" evidence="17">
    <location>
        <begin position="35"/>
        <end position="55"/>
    </location>
</feature>
<evidence type="ECO:0000256" key="12">
    <source>
        <dbReference type="ARBA" id="ARBA00022989"/>
    </source>
</evidence>
<dbReference type="SUPFAM" id="SSF90123">
    <property type="entry name" value="ABC transporter transmembrane region"/>
    <property type="match status" value="2"/>
</dbReference>
<dbReference type="InterPro" id="IPR003593">
    <property type="entry name" value="AAA+_ATPase"/>
</dbReference>
<feature type="transmembrane region" description="Helical" evidence="17">
    <location>
        <begin position="165"/>
        <end position="184"/>
    </location>
</feature>
<dbReference type="FunFam" id="1.20.1560.10:FF:000001">
    <property type="entry name" value="ATP-binding cassette subfamily C member 1"/>
    <property type="match status" value="1"/>
</dbReference>
<keyword evidence="13 17" id="KW-0472">Membrane</keyword>
<dbReference type="CDD" id="cd03244">
    <property type="entry name" value="ABCC_MRP_domain2"/>
    <property type="match status" value="1"/>
</dbReference>
<evidence type="ECO:0000256" key="15">
    <source>
        <dbReference type="ARBA" id="ARBA00047523"/>
    </source>
</evidence>
<feature type="transmembrane region" description="Helical" evidence="17">
    <location>
        <begin position="591"/>
        <end position="613"/>
    </location>
</feature>
<dbReference type="InterPro" id="IPR027417">
    <property type="entry name" value="P-loop_NTPase"/>
</dbReference>
<evidence type="ECO:0000256" key="11">
    <source>
        <dbReference type="ARBA" id="ARBA00022967"/>
    </source>
</evidence>
<dbReference type="Pfam" id="PF00664">
    <property type="entry name" value="ABC_membrane"/>
    <property type="match status" value="2"/>
</dbReference>
<dbReference type="GO" id="GO:0015431">
    <property type="term" value="F:ABC-type glutathione S-conjugate transporter activity"/>
    <property type="evidence" value="ECO:0007669"/>
    <property type="project" value="UniProtKB-EC"/>
</dbReference>
<organism evidence="20">
    <name type="scientific">Brachionus rotundiformis</name>
    <dbReference type="NCBI Taxonomy" id="96890"/>
    <lineage>
        <taxon>Eukaryota</taxon>
        <taxon>Metazoa</taxon>
        <taxon>Spiralia</taxon>
        <taxon>Gnathifera</taxon>
        <taxon>Rotifera</taxon>
        <taxon>Eurotatoria</taxon>
        <taxon>Monogononta</taxon>
        <taxon>Pseudotrocha</taxon>
        <taxon>Ploima</taxon>
        <taxon>Brachionidae</taxon>
        <taxon>Brachionus</taxon>
    </lineage>
</organism>
<evidence type="ECO:0000256" key="10">
    <source>
        <dbReference type="ARBA" id="ARBA00022840"/>
    </source>
</evidence>
<dbReference type="CDD" id="cd18603">
    <property type="entry name" value="ABC_6TM_MRP1_2_3_6_D2_like"/>
    <property type="match status" value="1"/>
</dbReference>
<dbReference type="Gene3D" id="1.20.1560.10">
    <property type="entry name" value="ABC transporter type 1, transmembrane domain"/>
    <property type="match status" value="2"/>
</dbReference>
<evidence type="ECO:0000313" key="20">
    <source>
        <dbReference type="EMBL" id="QNH67881.1"/>
    </source>
</evidence>
<name>A0A7H9SKW9_9BILA</name>
<dbReference type="EMBL" id="MT524826">
    <property type="protein sequence ID" value="QNH67881.1"/>
    <property type="molecule type" value="mRNA"/>
</dbReference>
<dbReference type="InterPro" id="IPR017871">
    <property type="entry name" value="ABC_transporter-like_CS"/>
</dbReference>
<feature type="transmembrane region" description="Helical" evidence="17">
    <location>
        <begin position="465"/>
        <end position="484"/>
    </location>
</feature>
<dbReference type="InterPro" id="IPR050173">
    <property type="entry name" value="ABC_transporter_C-like"/>
</dbReference>
<dbReference type="InterPro" id="IPR005292">
    <property type="entry name" value="MRP"/>
</dbReference>
<dbReference type="InterPro" id="IPR003439">
    <property type="entry name" value="ABC_transporter-like_ATP-bd"/>
</dbReference>
<evidence type="ECO:0000256" key="9">
    <source>
        <dbReference type="ARBA" id="ARBA00022741"/>
    </source>
</evidence>
<dbReference type="GO" id="GO:0005886">
    <property type="term" value="C:plasma membrane"/>
    <property type="evidence" value="ECO:0007669"/>
    <property type="project" value="UniProtKB-SubCell"/>
</dbReference>
<evidence type="ECO:0000256" key="6">
    <source>
        <dbReference type="ARBA" id="ARBA00022554"/>
    </source>
</evidence>
<dbReference type="PANTHER" id="PTHR24223">
    <property type="entry name" value="ATP-BINDING CASSETTE SUB-FAMILY C"/>
    <property type="match status" value="1"/>
</dbReference>
<reference evidence="20" key="1">
    <citation type="journal article" date="2020" name="Comp. Biochem. Physiol. Part D Genomics Proteomics">
        <title>The genome of the marine monogonont rotifer Brachionus rotundiformis and insight into species-specific detoxification components in Brachionus spp.</title>
        <authorList>
            <person name="Kang H.M."/>
            <person name="Kim M.S."/>
            <person name="Choi B.S."/>
            <person name="Kim D.H."/>
            <person name="Kim H.J."/>
            <person name="Hwang U.K."/>
            <person name="Hagiwara A."/>
            <person name="Lee J.S."/>
        </authorList>
    </citation>
    <scope>NUCLEOTIDE SEQUENCE</scope>
</reference>
<feature type="transmembrane region" description="Helical" evidence="17">
    <location>
        <begin position="1079"/>
        <end position="1098"/>
    </location>
</feature>
<reference evidence="20" key="2">
    <citation type="submission" date="2020-05" db="EMBL/GenBank/DDBJ databases">
        <authorList>
            <person name="Kang H.-M."/>
            <person name="Kim M.-S."/>
            <person name="Lee J.-S."/>
        </authorList>
    </citation>
    <scope>NUCLEOTIDE SEQUENCE</scope>
</reference>
<dbReference type="Pfam" id="PF00005">
    <property type="entry name" value="ABC_tran"/>
    <property type="match status" value="2"/>
</dbReference>
<dbReference type="InterPro" id="IPR036640">
    <property type="entry name" value="ABC1_TM_sf"/>
</dbReference>
<accession>A0A7H9SKW9</accession>
<proteinExistence type="evidence at transcript level"/>
<dbReference type="PROSITE" id="PS00211">
    <property type="entry name" value="ABC_TRANSPORTER_1"/>
    <property type="match status" value="2"/>
</dbReference>
<evidence type="ECO:0000256" key="8">
    <source>
        <dbReference type="ARBA" id="ARBA00022737"/>
    </source>
</evidence>
<feature type="domain" description="ABC transporter" evidence="18">
    <location>
        <begin position="640"/>
        <end position="863"/>
    </location>
</feature>
<feature type="transmembrane region" description="Helical" evidence="17">
    <location>
        <begin position="542"/>
        <end position="571"/>
    </location>
</feature>
<dbReference type="PROSITE" id="PS50893">
    <property type="entry name" value="ABC_TRANSPORTER_2"/>
    <property type="match status" value="2"/>
</dbReference>
<feature type="transmembrane region" description="Helical" evidence="17">
    <location>
        <begin position="943"/>
        <end position="968"/>
    </location>
</feature>